<reference evidence="5" key="3">
    <citation type="submission" date="2025-08" db="UniProtKB">
        <authorList>
            <consortium name="RefSeq"/>
        </authorList>
    </citation>
    <scope>IDENTIFICATION</scope>
    <source>
        <strain evidence="5">NI907</strain>
    </source>
</reference>
<dbReference type="GO" id="GO:1901135">
    <property type="term" value="P:carbohydrate derivative metabolic process"/>
    <property type="evidence" value="ECO:0007669"/>
    <property type="project" value="UniProtKB-ARBA"/>
</dbReference>
<evidence type="ECO:0000256" key="3">
    <source>
        <dbReference type="SAM" id="Phobius"/>
    </source>
</evidence>
<dbReference type="InterPro" id="IPR029044">
    <property type="entry name" value="Nucleotide-diphossugar_trans"/>
</dbReference>
<name>A0A6P8B0V8_PYRGI</name>
<feature type="transmembrane region" description="Helical" evidence="3">
    <location>
        <begin position="21"/>
        <end position="39"/>
    </location>
</feature>
<dbReference type="InterPro" id="IPR007577">
    <property type="entry name" value="GlycoTrfase_DXD_sugar-bd_CS"/>
</dbReference>
<protein>
    <recommendedName>
        <fullName evidence="6">Glycosyltransferase family 32 protein</fullName>
    </recommendedName>
</protein>
<feature type="region of interest" description="Disordered" evidence="2">
    <location>
        <begin position="61"/>
        <end position="96"/>
    </location>
</feature>
<dbReference type="KEGG" id="pgri:PgNI_07843"/>
<sequence length="426" mass="47620">MANQRPGLLDIGPPRRSTRRRWSYLAAFIGIMFILSLLIHPTTNSYAKSAYDTVKGKVTGGISSSSGTHSSDSAASKTNTRPDTSKPTRHPINDGSDTIPNIAHFVYGLKDPNADLHFNFFHYLSAYSAWYHAKVHTLYLHTNAGEEALRRARSGEMGKWTKAIFDLPGFKVNYVEAPTHANNGVKIAFMAGVSDFMRVDGMLDIGGFYIDFDVFVLRDLSPLRKSGFRAIAGRQMGPNYNSGTFMAAPNSLFIKNWQHLMQTKYDGTWERHSTIGMREVATALVPIPGEMLVLDQDAFAPLGWDENQSVEIFAPHNGTEPLLKTLGWKPGMDGEVGDGPLALDLPVFVEGDESDRPFWARDWSASYLLHAFQIERSSGWHVDGFDHLTPKYALDRQSNAARAVYPIVRDMYYRGLVKITDRHDEP</sequence>
<comment type="similarity">
    <text evidence="1">Belongs to the glycosyltransferase 32 family.</text>
</comment>
<reference evidence="5" key="2">
    <citation type="submission" date="2019-10" db="EMBL/GenBank/DDBJ databases">
        <authorList>
            <consortium name="NCBI Genome Project"/>
        </authorList>
    </citation>
    <scope>NUCLEOTIDE SEQUENCE</scope>
    <source>
        <strain evidence="5">NI907</strain>
    </source>
</reference>
<keyword evidence="3" id="KW-1133">Transmembrane helix</keyword>
<evidence type="ECO:0000313" key="4">
    <source>
        <dbReference type="Proteomes" id="UP000515153"/>
    </source>
</evidence>
<organism evidence="4 5">
    <name type="scientific">Pyricularia grisea</name>
    <name type="common">Crabgrass-specific blast fungus</name>
    <name type="synonym">Magnaporthe grisea</name>
    <dbReference type="NCBI Taxonomy" id="148305"/>
    <lineage>
        <taxon>Eukaryota</taxon>
        <taxon>Fungi</taxon>
        <taxon>Dikarya</taxon>
        <taxon>Ascomycota</taxon>
        <taxon>Pezizomycotina</taxon>
        <taxon>Sordariomycetes</taxon>
        <taxon>Sordariomycetidae</taxon>
        <taxon>Magnaporthales</taxon>
        <taxon>Pyriculariaceae</taxon>
        <taxon>Pyricularia</taxon>
    </lineage>
</organism>
<evidence type="ECO:0000256" key="1">
    <source>
        <dbReference type="ARBA" id="ARBA00009003"/>
    </source>
</evidence>
<dbReference type="AlphaFoldDB" id="A0A6P8B0V8"/>
<evidence type="ECO:0000313" key="5">
    <source>
        <dbReference type="RefSeq" id="XP_030980674.1"/>
    </source>
</evidence>
<gene>
    <name evidence="5" type="ORF">PgNI_07843</name>
</gene>
<dbReference type="Pfam" id="PF04488">
    <property type="entry name" value="Gly_transf_sug"/>
    <property type="match status" value="1"/>
</dbReference>
<reference evidence="5" key="1">
    <citation type="journal article" date="2019" name="Mol. Biol. Evol.">
        <title>Blast fungal genomes show frequent chromosomal changes, gene gains and losses, and effector gene turnover.</title>
        <authorList>
            <person name="Gomez Luciano L.B."/>
            <person name="Jason Tsai I."/>
            <person name="Chuma I."/>
            <person name="Tosa Y."/>
            <person name="Chen Y.H."/>
            <person name="Li J.Y."/>
            <person name="Li M.Y."/>
            <person name="Jade Lu M.Y."/>
            <person name="Nakayashiki H."/>
            <person name="Li W.H."/>
        </authorList>
    </citation>
    <scope>NUCLEOTIDE SEQUENCE</scope>
    <source>
        <strain evidence="5">NI907</strain>
    </source>
</reference>
<evidence type="ECO:0008006" key="6">
    <source>
        <dbReference type="Google" id="ProtNLM"/>
    </source>
</evidence>
<keyword evidence="3" id="KW-0812">Transmembrane</keyword>
<accession>A0A6P8B0V8</accession>
<dbReference type="PANTHER" id="PTHR46830">
    <property type="entry name" value="TRANSFERASE, PUTATIVE-RELATED"/>
    <property type="match status" value="1"/>
</dbReference>
<dbReference type="Proteomes" id="UP000515153">
    <property type="component" value="Unplaced"/>
</dbReference>
<dbReference type="SUPFAM" id="SSF53448">
    <property type="entry name" value="Nucleotide-diphospho-sugar transferases"/>
    <property type="match status" value="1"/>
</dbReference>
<evidence type="ECO:0000256" key="2">
    <source>
        <dbReference type="SAM" id="MobiDB-lite"/>
    </source>
</evidence>
<feature type="compositionally biased region" description="Low complexity" evidence="2">
    <location>
        <begin position="63"/>
        <end position="76"/>
    </location>
</feature>
<dbReference type="PANTHER" id="PTHR46830:SF2">
    <property type="entry name" value="ALPHA-1,4-N-ACETYLGLUCOSAMINYLTRANSFERASE"/>
    <property type="match status" value="1"/>
</dbReference>
<proteinExistence type="inferred from homology"/>
<keyword evidence="4" id="KW-1185">Reference proteome</keyword>
<dbReference type="RefSeq" id="XP_030980674.1">
    <property type="nucleotide sequence ID" value="XM_031127849.1"/>
</dbReference>
<dbReference type="GeneID" id="41962758"/>
<dbReference type="Gene3D" id="3.90.550.20">
    <property type="match status" value="1"/>
</dbReference>
<keyword evidence="3" id="KW-0472">Membrane</keyword>